<keyword evidence="4 8" id="KW-0812">Transmembrane</keyword>
<evidence type="ECO:0000256" key="9">
    <source>
        <dbReference type="RuleBase" id="RU000488"/>
    </source>
</evidence>
<dbReference type="Gene3D" id="1.50.40.10">
    <property type="entry name" value="Mitochondrial carrier domain"/>
    <property type="match status" value="2"/>
</dbReference>
<protein>
    <recommendedName>
        <fullName evidence="12">Mitochondrial carrier protein</fullName>
    </recommendedName>
</protein>
<keyword evidence="3 9" id="KW-0813">Transport</keyword>
<dbReference type="EMBL" id="CDMZ01003312">
    <property type="protein sequence ID" value="CEM45885.1"/>
    <property type="molecule type" value="Genomic_DNA"/>
</dbReference>
<proteinExistence type="inferred from homology"/>
<dbReference type="GO" id="GO:0015093">
    <property type="term" value="F:ferrous iron transmembrane transporter activity"/>
    <property type="evidence" value="ECO:0007669"/>
    <property type="project" value="TreeGrafter"/>
</dbReference>
<keyword evidence="5" id="KW-1133">Transmembrane helix</keyword>
<feature type="repeat" description="Solcar" evidence="8">
    <location>
        <begin position="413"/>
        <end position="524"/>
    </location>
</feature>
<evidence type="ECO:0000256" key="3">
    <source>
        <dbReference type="ARBA" id="ARBA00022448"/>
    </source>
</evidence>
<evidence type="ECO:0000256" key="4">
    <source>
        <dbReference type="ARBA" id="ARBA00022692"/>
    </source>
</evidence>
<sequence length="536" mass="57186">MIAQTTIGFEHQPSDTYTHAPPPPNAAKAVSTAKSKSEMSLEDRLDWEEYKGDTPFWEHALAGSAAGVMEHVAVFPLDTIKTRMQALSRAPGASSMRLAAQSVLAEGGVRSLFRGVGAITWGCVPAHAALFSSYEFTKSALGVSADGHYPLRAAVCGAASTFSHDIILTPMDVVKQRLQLGCFRNSFDCLVGIARTEGIQALFRSMPTTLLMNLPYGAVMVAVNESLKEYMGINASWEHGSATSAPSQQQHSSASSSTVTGVSSNLSQIEAKAQAEGRAVSRGDLTLCTDHARQLESEIEREAAERGGGMRGSGPVSVSSSSSSSSSSSASSSSAPLLSPFLRVAEVEERFHRRRNAGGAKPVSVGAATTEPVLVEAESPQAQDRVTHASCCVCMSQHQTALIETQDAPGEFERLPLYFLAAGLSGGVAAAMTTPFDVIKTRLQTQDACVRRETVPRPMRELGCPSSGRCDMRSPVYVDFTSTFRSILRDEGMAGFFRGVSARVALAVPSAAICWGTYETVKWGLHHLNQSEREGR</sequence>
<name>A0A0G4HNY4_9ALVE</name>
<feature type="region of interest" description="Disordered" evidence="10">
    <location>
        <begin position="239"/>
        <end position="261"/>
    </location>
</feature>
<keyword evidence="6" id="KW-0496">Mitochondrion</keyword>
<feature type="repeat" description="Solcar" evidence="8">
    <location>
        <begin position="54"/>
        <end position="140"/>
    </location>
</feature>
<gene>
    <name evidence="11" type="ORF">Cvel_29625</name>
</gene>
<feature type="region of interest" description="Disordered" evidence="10">
    <location>
        <begin position="302"/>
        <end position="335"/>
    </location>
</feature>
<evidence type="ECO:0000256" key="2">
    <source>
        <dbReference type="ARBA" id="ARBA00006375"/>
    </source>
</evidence>
<dbReference type="PhylomeDB" id="A0A0G4HNY4"/>
<dbReference type="PANTHER" id="PTHR45758:SF4">
    <property type="entry name" value="MITOFERRIN-1"/>
    <property type="match status" value="1"/>
</dbReference>
<comment type="similarity">
    <text evidence="2 9">Belongs to the mitochondrial carrier (TC 2.A.29) family.</text>
</comment>
<evidence type="ECO:0000256" key="10">
    <source>
        <dbReference type="SAM" id="MobiDB-lite"/>
    </source>
</evidence>
<dbReference type="InterPro" id="IPR018108">
    <property type="entry name" value="MCP_transmembrane"/>
</dbReference>
<evidence type="ECO:0000256" key="7">
    <source>
        <dbReference type="ARBA" id="ARBA00023136"/>
    </source>
</evidence>
<dbReference type="Pfam" id="PF00153">
    <property type="entry name" value="Mito_carr"/>
    <property type="match status" value="3"/>
</dbReference>
<evidence type="ECO:0000256" key="8">
    <source>
        <dbReference type="PROSITE-ProRule" id="PRU00282"/>
    </source>
</evidence>
<dbReference type="PANTHER" id="PTHR45758">
    <property type="entry name" value="MITOFERRIN-1-RELATED"/>
    <property type="match status" value="1"/>
</dbReference>
<dbReference type="VEuPathDB" id="CryptoDB:Cvel_29625"/>
<evidence type="ECO:0008006" key="12">
    <source>
        <dbReference type="Google" id="ProtNLM"/>
    </source>
</evidence>
<feature type="compositionally biased region" description="Low complexity" evidence="10">
    <location>
        <begin position="313"/>
        <end position="335"/>
    </location>
</feature>
<evidence type="ECO:0000256" key="5">
    <source>
        <dbReference type="ARBA" id="ARBA00022989"/>
    </source>
</evidence>
<evidence type="ECO:0000256" key="6">
    <source>
        <dbReference type="ARBA" id="ARBA00023128"/>
    </source>
</evidence>
<dbReference type="InterPro" id="IPR023395">
    <property type="entry name" value="MCP_dom_sf"/>
</dbReference>
<organism evidence="11">
    <name type="scientific">Chromera velia CCMP2878</name>
    <dbReference type="NCBI Taxonomy" id="1169474"/>
    <lineage>
        <taxon>Eukaryota</taxon>
        <taxon>Sar</taxon>
        <taxon>Alveolata</taxon>
        <taxon>Colpodellida</taxon>
        <taxon>Chromeraceae</taxon>
        <taxon>Chromera</taxon>
    </lineage>
</organism>
<evidence type="ECO:0000256" key="1">
    <source>
        <dbReference type="ARBA" id="ARBA00004225"/>
    </source>
</evidence>
<dbReference type="GO" id="GO:0048250">
    <property type="term" value="P:iron import into the mitochondrion"/>
    <property type="evidence" value="ECO:0007669"/>
    <property type="project" value="TreeGrafter"/>
</dbReference>
<reference evidence="11" key="1">
    <citation type="submission" date="2014-11" db="EMBL/GenBank/DDBJ databases">
        <authorList>
            <person name="Otto D Thomas"/>
            <person name="Naeem Raeece"/>
        </authorList>
    </citation>
    <scope>NUCLEOTIDE SEQUENCE</scope>
</reference>
<dbReference type="PROSITE" id="PS50920">
    <property type="entry name" value="SOLCAR"/>
    <property type="match status" value="3"/>
</dbReference>
<evidence type="ECO:0000313" key="11">
    <source>
        <dbReference type="EMBL" id="CEM45885.1"/>
    </source>
</evidence>
<dbReference type="SUPFAM" id="SSF103506">
    <property type="entry name" value="Mitochondrial carrier"/>
    <property type="match status" value="2"/>
</dbReference>
<dbReference type="AlphaFoldDB" id="A0A0G4HNY4"/>
<accession>A0A0G4HNY4</accession>
<comment type="subcellular location">
    <subcellularLocation>
        <location evidence="1">Mitochondrion membrane</location>
        <topology evidence="1">Multi-pass membrane protein</topology>
    </subcellularLocation>
</comment>
<dbReference type="GO" id="GO:0031966">
    <property type="term" value="C:mitochondrial membrane"/>
    <property type="evidence" value="ECO:0007669"/>
    <property type="project" value="UniProtKB-SubCell"/>
</dbReference>
<feature type="repeat" description="Solcar" evidence="8">
    <location>
        <begin position="148"/>
        <end position="230"/>
    </location>
</feature>
<feature type="region of interest" description="Disordered" evidence="10">
    <location>
        <begin position="1"/>
        <end position="28"/>
    </location>
</feature>
<keyword evidence="7 8" id="KW-0472">Membrane</keyword>
<feature type="compositionally biased region" description="Low complexity" evidence="10">
    <location>
        <begin position="241"/>
        <end position="261"/>
    </location>
</feature>